<sequence>MLSVYAQGLAELEEALIALCGEGEPKQRLLRFWLVWLTATSAQQIPPPLRQMFVDIKTHFCDEERGAITLHSEAALAELRRKIVTFYREWGAYMALACPQENAGEKSELAEKN</sequence>
<reference evidence="1 2" key="1">
    <citation type="submission" date="2015-06" db="EMBL/GenBank/DDBJ databases">
        <title>Genome sequencing of Cronobacter sp. strain DJ34 isolated from petroleum contaminated sludge of Duliajan Oil Fields, Assam, India.</title>
        <authorList>
            <person name="Pal S."/>
            <person name="Banerjee T.D."/>
            <person name="Roy A."/>
            <person name="Sar P."/>
            <person name="Kazy S.K."/>
        </authorList>
    </citation>
    <scope>NUCLEOTIDE SEQUENCE [LARGE SCALE GENOMIC DNA]</scope>
    <source>
        <strain evidence="1 2">DJ34</strain>
    </source>
</reference>
<dbReference type="OrthoDB" id="9937413at2"/>
<dbReference type="RefSeq" id="WP_024558435.1">
    <property type="nucleotide sequence ID" value="NZ_LFEJ01000011.1"/>
</dbReference>
<accession>A0A0J8VR26</accession>
<dbReference type="PATRIC" id="fig|1656095.3.peg.1450"/>
<comment type="caution">
    <text evidence="1">The sequence shown here is derived from an EMBL/GenBank/DDBJ whole genome shotgun (WGS) entry which is preliminary data.</text>
</comment>
<gene>
    <name evidence="1" type="ORF">ACH50_06845</name>
</gene>
<evidence type="ECO:0000313" key="1">
    <source>
        <dbReference type="EMBL" id="KMV35367.1"/>
    </source>
</evidence>
<evidence type="ECO:0000313" key="2">
    <source>
        <dbReference type="Proteomes" id="UP000037315"/>
    </source>
</evidence>
<dbReference type="AlphaFoldDB" id="A0A0J8VR26"/>
<protein>
    <submittedName>
        <fullName evidence="1">Uncharacterized protein</fullName>
    </submittedName>
</protein>
<name>A0A0J8VR26_9ENTR</name>
<organism evidence="1 2">
    <name type="scientific">Franconibacter pulveris</name>
    <dbReference type="NCBI Taxonomy" id="435910"/>
    <lineage>
        <taxon>Bacteria</taxon>
        <taxon>Pseudomonadati</taxon>
        <taxon>Pseudomonadota</taxon>
        <taxon>Gammaproteobacteria</taxon>
        <taxon>Enterobacterales</taxon>
        <taxon>Enterobacteriaceae</taxon>
        <taxon>Franconibacter</taxon>
    </lineage>
</organism>
<dbReference type="EMBL" id="LFEJ01000011">
    <property type="protein sequence ID" value="KMV35367.1"/>
    <property type="molecule type" value="Genomic_DNA"/>
</dbReference>
<proteinExistence type="predicted"/>
<keyword evidence="2" id="KW-1185">Reference proteome</keyword>
<dbReference type="Proteomes" id="UP000037315">
    <property type="component" value="Unassembled WGS sequence"/>
</dbReference>